<proteinExistence type="inferred from homology"/>
<evidence type="ECO:0000256" key="1">
    <source>
        <dbReference type="ARBA" id="ARBA00004305"/>
    </source>
</evidence>
<keyword evidence="4 15" id="KW-0436">Ligase</keyword>
<dbReference type="Proteomes" id="UP000664859">
    <property type="component" value="Unassembled WGS sequence"/>
</dbReference>
<keyword evidence="6" id="KW-0067">ATP-binding</keyword>
<dbReference type="EC" id="6.1.1.20" evidence="3"/>
<dbReference type="OrthoDB" id="4457at2759"/>
<evidence type="ECO:0000256" key="4">
    <source>
        <dbReference type="ARBA" id="ARBA00022598"/>
    </source>
</evidence>
<gene>
    <name evidence="15" type="ORF">JKP88DRAFT_269299</name>
</gene>
<reference evidence="15" key="1">
    <citation type="submission" date="2021-02" db="EMBL/GenBank/DDBJ databases">
        <title>First Annotated Genome of the Yellow-green Alga Tribonema minus.</title>
        <authorList>
            <person name="Mahan K.M."/>
        </authorList>
    </citation>
    <scope>NUCLEOTIDE SEQUENCE</scope>
    <source>
        <strain evidence="15">UTEX B ZZ1240</strain>
    </source>
</reference>
<evidence type="ECO:0000256" key="10">
    <source>
        <dbReference type="ARBA" id="ARBA00023146"/>
    </source>
</evidence>
<protein>
    <recommendedName>
        <fullName evidence="3">phenylalanine--tRNA ligase</fullName>
        <ecNumber evidence="3">6.1.1.20</ecNumber>
    </recommendedName>
    <alternativeName>
        <fullName evidence="11">Phenylalanyl-tRNA synthetase</fullName>
    </alternativeName>
</protein>
<keyword evidence="9" id="KW-0496">Mitochondrion</keyword>
<evidence type="ECO:0000256" key="6">
    <source>
        <dbReference type="ARBA" id="ARBA00022840"/>
    </source>
</evidence>
<dbReference type="FunFam" id="3.30.70.380:FF:000002">
    <property type="entry name" value="phenylalanine--tRNA ligase, mitochondrial"/>
    <property type="match status" value="1"/>
</dbReference>
<feature type="domain" description="Aminoacyl-transfer RNA synthetases class-II family profile" evidence="13">
    <location>
        <begin position="102"/>
        <end position="319"/>
    </location>
</feature>
<dbReference type="PANTHER" id="PTHR11538">
    <property type="entry name" value="PHENYLALANYL-TRNA SYNTHETASE"/>
    <property type="match status" value="1"/>
</dbReference>
<keyword evidence="16" id="KW-1185">Reference proteome</keyword>
<dbReference type="EMBL" id="JAFCMP010000013">
    <property type="protein sequence ID" value="KAG5191967.1"/>
    <property type="molecule type" value="Genomic_DNA"/>
</dbReference>
<dbReference type="InterPro" id="IPR045864">
    <property type="entry name" value="aa-tRNA-synth_II/BPL/LPL"/>
</dbReference>
<dbReference type="SUPFAM" id="SSF54991">
    <property type="entry name" value="Anticodon-binding domain of PheRS"/>
    <property type="match status" value="1"/>
</dbReference>
<comment type="catalytic activity">
    <reaction evidence="12">
        <text>tRNA(Phe) + L-phenylalanine + ATP = L-phenylalanyl-tRNA(Phe) + AMP + diphosphate + H(+)</text>
        <dbReference type="Rhea" id="RHEA:19413"/>
        <dbReference type="Rhea" id="RHEA-COMP:9668"/>
        <dbReference type="Rhea" id="RHEA-COMP:9699"/>
        <dbReference type="ChEBI" id="CHEBI:15378"/>
        <dbReference type="ChEBI" id="CHEBI:30616"/>
        <dbReference type="ChEBI" id="CHEBI:33019"/>
        <dbReference type="ChEBI" id="CHEBI:58095"/>
        <dbReference type="ChEBI" id="CHEBI:78442"/>
        <dbReference type="ChEBI" id="CHEBI:78531"/>
        <dbReference type="ChEBI" id="CHEBI:456215"/>
        <dbReference type="EC" id="6.1.1.20"/>
    </reaction>
</comment>
<evidence type="ECO:0000256" key="11">
    <source>
        <dbReference type="ARBA" id="ARBA00031194"/>
    </source>
</evidence>
<sequence>MDCCAVDKVSALALQIAHKLSDHHAVTVRTVVESINAKSLGVLNGHPSNNVPASVAAKIGMNLHLRQHHPLNIIKTRIEDYFTQSPALREPRPQIEVHDSLAPVVTARDNFDSLLIPPSHVSRRATDTYYVDDKRVLRTHTSAHQVTLLRRGAPPRAFLVCGDVYRRDEVDRSHYPVFHQMEGVRVFAPDELPAGATAAEREALAVADLRAGLEGLACALFGDVEMRWVDAYFPFTNPSFELEIFFGGKWLEVLGCGAIERDVMRAGGMDDATVGWAFGLGLERLAMVLFSIPDIRLFWSDDARFTSQFKAGAATTFKPYSKYPPCLKDVSFWVPGATAEIAHGFHDNDMYEAVREVAGDMVEEIALVDEFAHPKTGRVSKCFRLTYRSMDRSLTNKEVDALQELVRQRLVDKLGVELR</sequence>
<dbReference type="CDD" id="cd00496">
    <property type="entry name" value="PheRS_alpha_core"/>
    <property type="match status" value="1"/>
</dbReference>
<evidence type="ECO:0000256" key="5">
    <source>
        <dbReference type="ARBA" id="ARBA00022741"/>
    </source>
</evidence>
<dbReference type="GO" id="GO:0000049">
    <property type="term" value="F:tRNA binding"/>
    <property type="evidence" value="ECO:0007669"/>
    <property type="project" value="InterPro"/>
</dbReference>
<dbReference type="PROSITE" id="PS50862">
    <property type="entry name" value="AA_TRNA_LIGASE_II"/>
    <property type="match status" value="1"/>
</dbReference>
<dbReference type="Pfam" id="PF03147">
    <property type="entry name" value="FDX-ACB"/>
    <property type="match status" value="1"/>
</dbReference>
<dbReference type="GO" id="GO:0005759">
    <property type="term" value="C:mitochondrial matrix"/>
    <property type="evidence" value="ECO:0007669"/>
    <property type="project" value="UniProtKB-SubCell"/>
</dbReference>
<evidence type="ECO:0000256" key="8">
    <source>
        <dbReference type="ARBA" id="ARBA00022946"/>
    </source>
</evidence>
<keyword evidence="5" id="KW-0547">Nucleotide-binding</keyword>
<dbReference type="InterPro" id="IPR006195">
    <property type="entry name" value="aa-tRNA-synth_II"/>
</dbReference>
<dbReference type="InterPro" id="IPR036690">
    <property type="entry name" value="Fdx_antiC-bd_sf"/>
</dbReference>
<evidence type="ECO:0000256" key="9">
    <source>
        <dbReference type="ARBA" id="ARBA00023128"/>
    </source>
</evidence>
<name>A0A836CML8_9STRA</name>
<evidence type="ECO:0000256" key="2">
    <source>
        <dbReference type="ARBA" id="ARBA00008226"/>
    </source>
</evidence>
<evidence type="ECO:0000259" key="13">
    <source>
        <dbReference type="PROSITE" id="PS50862"/>
    </source>
</evidence>
<dbReference type="SUPFAM" id="SSF55681">
    <property type="entry name" value="Class II aaRS and biotin synthetases"/>
    <property type="match status" value="1"/>
</dbReference>
<dbReference type="NCBIfam" id="TIGR00469">
    <property type="entry name" value="pheS_mito"/>
    <property type="match status" value="1"/>
</dbReference>
<keyword evidence="10" id="KW-0030">Aminoacyl-tRNA synthetase</keyword>
<dbReference type="InterPro" id="IPR002319">
    <property type="entry name" value="Phenylalanyl-tRNA_Synthase"/>
</dbReference>
<dbReference type="GO" id="GO:0004826">
    <property type="term" value="F:phenylalanine-tRNA ligase activity"/>
    <property type="evidence" value="ECO:0007669"/>
    <property type="project" value="UniProtKB-EC"/>
</dbReference>
<evidence type="ECO:0000313" key="16">
    <source>
        <dbReference type="Proteomes" id="UP000664859"/>
    </source>
</evidence>
<dbReference type="Gene3D" id="3.30.70.380">
    <property type="entry name" value="Ferrodoxin-fold anticodon-binding domain"/>
    <property type="match status" value="1"/>
</dbReference>
<comment type="similarity">
    <text evidence="2">Belongs to the class-II aminoacyl-tRNA synthetase family.</text>
</comment>
<comment type="caution">
    <text evidence="15">The sequence shown here is derived from an EMBL/GenBank/DDBJ whole genome shotgun (WGS) entry which is preliminary data.</text>
</comment>
<dbReference type="GO" id="GO:0005524">
    <property type="term" value="F:ATP binding"/>
    <property type="evidence" value="ECO:0007669"/>
    <property type="project" value="UniProtKB-KW"/>
</dbReference>
<dbReference type="InterPro" id="IPR005121">
    <property type="entry name" value="Fdx_antiC-bd"/>
</dbReference>
<evidence type="ECO:0000256" key="7">
    <source>
        <dbReference type="ARBA" id="ARBA00022917"/>
    </source>
</evidence>
<organism evidence="15 16">
    <name type="scientific">Tribonema minus</name>
    <dbReference type="NCBI Taxonomy" id="303371"/>
    <lineage>
        <taxon>Eukaryota</taxon>
        <taxon>Sar</taxon>
        <taxon>Stramenopiles</taxon>
        <taxon>Ochrophyta</taxon>
        <taxon>PX clade</taxon>
        <taxon>Xanthophyceae</taxon>
        <taxon>Tribonematales</taxon>
        <taxon>Tribonemataceae</taxon>
        <taxon>Tribonema</taxon>
    </lineage>
</organism>
<keyword evidence="8" id="KW-0809">Transit peptide</keyword>
<comment type="subcellular location">
    <subcellularLocation>
        <location evidence="1">Mitochondrion matrix</location>
    </subcellularLocation>
</comment>
<dbReference type="AlphaFoldDB" id="A0A836CML8"/>
<evidence type="ECO:0000256" key="12">
    <source>
        <dbReference type="ARBA" id="ARBA00049255"/>
    </source>
</evidence>
<feature type="domain" description="FDX-ACB" evidence="14">
    <location>
        <begin position="321"/>
        <end position="419"/>
    </location>
</feature>
<dbReference type="Pfam" id="PF01409">
    <property type="entry name" value="tRNA-synt_2d"/>
    <property type="match status" value="1"/>
</dbReference>
<dbReference type="Gene3D" id="3.30.930.10">
    <property type="entry name" value="Bira Bifunctional Protein, Domain 2"/>
    <property type="match status" value="2"/>
</dbReference>
<accession>A0A836CML8</accession>
<evidence type="ECO:0000256" key="3">
    <source>
        <dbReference type="ARBA" id="ARBA00012814"/>
    </source>
</evidence>
<evidence type="ECO:0000313" key="15">
    <source>
        <dbReference type="EMBL" id="KAG5191967.1"/>
    </source>
</evidence>
<dbReference type="PROSITE" id="PS51447">
    <property type="entry name" value="FDX_ACB"/>
    <property type="match status" value="1"/>
</dbReference>
<dbReference type="PANTHER" id="PTHR11538:SF41">
    <property type="entry name" value="PHENYLALANINE--TRNA LIGASE, MITOCHONDRIAL"/>
    <property type="match status" value="1"/>
</dbReference>
<keyword evidence="7" id="KW-0648">Protein biosynthesis</keyword>
<dbReference type="GO" id="GO:0006432">
    <property type="term" value="P:phenylalanyl-tRNA aminoacylation"/>
    <property type="evidence" value="ECO:0007669"/>
    <property type="project" value="InterPro"/>
</dbReference>
<dbReference type="InterPro" id="IPR004530">
    <property type="entry name" value="Phe-tRNA-synth_IIc_mito"/>
</dbReference>
<evidence type="ECO:0000259" key="14">
    <source>
        <dbReference type="PROSITE" id="PS51447"/>
    </source>
</evidence>
<dbReference type="SMART" id="SM00896">
    <property type="entry name" value="FDX-ACB"/>
    <property type="match status" value="1"/>
</dbReference>